<dbReference type="Pfam" id="PF00466">
    <property type="entry name" value="Ribosomal_L10"/>
    <property type="match status" value="1"/>
</dbReference>
<evidence type="ECO:0000259" key="4">
    <source>
        <dbReference type="Pfam" id="PF17777"/>
    </source>
</evidence>
<evidence type="ECO:0000256" key="3">
    <source>
        <dbReference type="ARBA" id="ARBA00023274"/>
    </source>
</evidence>
<sequence>MPVDARKEEYFERLHRLLDEYSRIFIVEADNVGSRQFQRIRVALRGKAVVLMGKNTLIRKAIKDKLEANPKLQILMEHVKLNIGFIFVKGDLNEARKVLDDNRVAAPARAGSISPCKVIIPAGNTGLEPTQTSFLQALNIPSKINKGAV</sequence>
<feature type="domain" description="Large ribosomal subunit protein uL10-like insertion" evidence="4">
    <location>
        <begin position="108"/>
        <end position="149"/>
    </location>
</feature>
<dbReference type="GO" id="GO:0002181">
    <property type="term" value="P:cytoplasmic translation"/>
    <property type="evidence" value="ECO:0007669"/>
    <property type="project" value="TreeGrafter"/>
</dbReference>
<keyword evidence="3" id="KW-0687">Ribonucleoprotein</keyword>
<dbReference type="PANTHER" id="PTHR45699">
    <property type="entry name" value="60S ACIDIC RIBOSOMAL PROTEIN P0"/>
    <property type="match status" value="1"/>
</dbReference>
<dbReference type="InterPro" id="IPR001790">
    <property type="entry name" value="Ribosomal_uL10"/>
</dbReference>
<dbReference type="AlphaFoldDB" id="H8ZWY7"/>
<comment type="similarity">
    <text evidence="1">Belongs to the universal ribosomal protein uL10 family.</text>
</comment>
<evidence type="ECO:0000313" key="5">
    <source>
        <dbReference type="EMBL" id="AFD22826.1"/>
    </source>
</evidence>
<proteinExistence type="evidence at transcript level"/>
<dbReference type="InterPro" id="IPR043141">
    <property type="entry name" value="Ribosomal_uL10-like_sf"/>
</dbReference>
<dbReference type="InterPro" id="IPR050323">
    <property type="entry name" value="Ribosomal_protein_uL10"/>
</dbReference>
<dbReference type="GO" id="GO:0070180">
    <property type="term" value="F:large ribosomal subunit rRNA binding"/>
    <property type="evidence" value="ECO:0007669"/>
    <property type="project" value="TreeGrafter"/>
</dbReference>
<organism evidence="5">
    <name type="scientific">Collodictyon triciliatum</name>
    <dbReference type="NCBI Taxonomy" id="190325"/>
    <lineage>
        <taxon>Eukaryota</taxon>
        <taxon>CRuMs</taxon>
        <taxon>Collodictyonidae</taxon>
        <taxon>Collodictyon</taxon>
    </lineage>
</organism>
<dbReference type="InterPro" id="IPR040637">
    <property type="entry name" value="Ribosomal_uL10-like_insert"/>
</dbReference>
<dbReference type="PANTHER" id="PTHR45699:SF3">
    <property type="entry name" value="LARGE RIBOSOMAL SUBUNIT PROTEIN UL10"/>
    <property type="match status" value="1"/>
</dbReference>
<feature type="non-terminal residue" evidence="5">
    <location>
        <position position="149"/>
    </location>
</feature>
<dbReference type="GO" id="GO:0003735">
    <property type="term" value="F:structural constituent of ribosome"/>
    <property type="evidence" value="ECO:0007669"/>
    <property type="project" value="TreeGrafter"/>
</dbReference>
<evidence type="ECO:0000256" key="1">
    <source>
        <dbReference type="ARBA" id="ARBA00008889"/>
    </source>
</evidence>
<dbReference type="Pfam" id="PF17777">
    <property type="entry name" value="RL10P_insert"/>
    <property type="match status" value="1"/>
</dbReference>
<dbReference type="GO" id="GO:0022625">
    <property type="term" value="C:cytosolic large ribosomal subunit"/>
    <property type="evidence" value="ECO:0007669"/>
    <property type="project" value="TreeGrafter"/>
</dbReference>
<name>H8ZWY7_9EUKA</name>
<dbReference type="Gene3D" id="3.30.70.1730">
    <property type="match status" value="1"/>
</dbReference>
<evidence type="ECO:0000256" key="2">
    <source>
        <dbReference type="ARBA" id="ARBA00022980"/>
    </source>
</evidence>
<reference evidence="5" key="1">
    <citation type="journal article" date="2012" name="Mol. Biol. Evol.">
        <title>Collodictyon--an ancient lineage in the tree of eukaryotes.</title>
        <authorList>
            <person name="Zhao S."/>
            <person name="Burki F."/>
            <person name="Brate J."/>
            <person name="Keeling P.J."/>
            <person name="Klaveness D."/>
            <person name="Shalchian-Tabrizi K."/>
        </authorList>
    </citation>
    <scope>NUCLEOTIDE SEQUENCE</scope>
</reference>
<dbReference type="EMBL" id="JN618929">
    <property type="protein sequence ID" value="AFD22826.1"/>
    <property type="molecule type" value="mRNA"/>
</dbReference>
<accession>H8ZWY7</accession>
<dbReference type="SUPFAM" id="SSF160369">
    <property type="entry name" value="Ribosomal protein L10-like"/>
    <property type="match status" value="1"/>
</dbReference>
<dbReference type="CDD" id="cd05795">
    <property type="entry name" value="Ribosomal_P0_L10e"/>
    <property type="match status" value="1"/>
</dbReference>
<protein>
    <submittedName>
        <fullName evidence="5">Ribosomal protein P0</fullName>
    </submittedName>
</protein>
<dbReference type="GO" id="GO:0000027">
    <property type="term" value="P:ribosomal large subunit assembly"/>
    <property type="evidence" value="ECO:0007669"/>
    <property type="project" value="TreeGrafter"/>
</dbReference>
<keyword evidence="2 5" id="KW-0689">Ribosomal protein</keyword>